<accession>A0AAV7KAU3</accession>
<dbReference type="AlphaFoldDB" id="A0AAV7KAU3"/>
<dbReference type="GO" id="GO:0008270">
    <property type="term" value="F:zinc ion binding"/>
    <property type="evidence" value="ECO:0007669"/>
    <property type="project" value="UniProtKB-KW"/>
</dbReference>
<dbReference type="PROSITE" id="PS50157">
    <property type="entry name" value="ZINC_FINGER_C2H2_2"/>
    <property type="match status" value="1"/>
</dbReference>
<dbReference type="EMBL" id="JAKMXF010000110">
    <property type="protein sequence ID" value="KAI6657938.1"/>
    <property type="molecule type" value="Genomic_DNA"/>
</dbReference>
<feature type="domain" description="C2H2-type" evidence="6">
    <location>
        <begin position="194"/>
        <end position="217"/>
    </location>
</feature>
<name>A0AAV7KAU3_9METZ</name>
<dbReference type="PANTHER" id="PTHR24408">
    <property type="entry name" value="ZINC FINGER PROTEIN"/>
    <property type="match status" value="1"/>
</dbReference>
<dbReference type="GO" id="GO:0000981">
    <property type="term" value="F:DNA-binding transcription factor activity, RNA polymerase II-specific"/>
    <property type="evidence" value="ECO:0007669"/>
    <property type="project" value="TreeGrafter"/>
</dbReference>
<keyword evidence="8" id="KW-1185">Reference proteome</keyword>
<evidence type="ECO:0000313" key="7">
    <source>
        <dbReference type="EMBL" id="KAI6657938.1"/>
    </source>
</evidence>
<evidence type="ECO:0000256" key="4">
    <source>
        <dbReference type="ARBA" id="ARBA00022833"/>
    </source>
</evidence>
<dbReference type="PROSITE" id="PS00028">
    <property type="entry name" value="ZINC_FINGER_C2H2_1"/>
    <property type="match status" value="1"/>
</dbReference>
<keyword evidence="4" id="KW-0862">Zinc</keyword>
<comment type="caution">
    <text evidence="7">The sequence shown here is derived from an EMBL/GenBank/DDBJ whole genome shotgun (WGS) entry which is preliminary data.</text>
</comment>
<reference evidence="7 8" key="1">
    <citation type="journal article" date="2023" name="BMC Biol.">
        <title>The compact genome of the sponge Oopsacas minuta (Hexactinellida) is lacking key metazoan core genes.</title>
        <authorList>
            <person name="Santini S."/>
            <person name="Schenkelaars Q."/>
            <person name="Jourda C."/>
            <person name="Duchesne M."/>
            <person name="Belahbib H."/>
            <person name="Rocher C."/>
            <person name="Selva M."/>
            <person name="Riesgo A."/>
            <person name="Vervoort M."/>
            <person name="Leys S.P."/>
            <person name="Kodjabachian L."/>
            <person name="Le Bivic A."/>
            <person name="Borchiellini C."/>
            <person name="Claverie J.M."/>
            <person name="Renard E."/>
        </authorList>
    </citation>
    <scope>NUCLEOTIDE SEQUENCE [LARGE SCALE GENOMIC DNA]</scope>
    <source>
        <strain evidence="7">SPO-2</strain>
    </source>
</reference>
<dbReference type="Gene3D" id="3.30.160.60">
    <property type="entry name" value="Classic Zinc Finger"/>
    <property type="match status" value="1"/>
</dbReference>
<evidence type="ECO:0000256" key="5">
    <source>
        <dbReference type="PROSITE-ProRule" id="PRU00042"/>
    </source>
</evidence>
<keyword evidence="1" id="KW-0479">Metal-binding</keyword>
<evidence type="ECO:0000256" key="2">
    <source>
        <dbReference type="ARBA" id="ARBA00022737"/>
    </source>
</evidence>
<dbReference type="Proteomes" id="UP001165289">
    <property type="component" value="Unassembled WGS sequence"/>
</dbReference>
<evidence type="ECO:0000313" key="8">
    <source>
        <dbReference type="Proteomes" id="UP001165289"/>
    </source>
</evidence>
<dbReference type="SMART" id="SM00355">
    <property type="entry name" value="ZnF_C2H2"/>
    <property type="match status" value="2"/>
</dbReference>
<dbReference type="InterPro" id="IPR013087">
    <property type="entry name" value="Znf_C2H2_type"/>
</dbReference>
<proteinExistence type="predicted"/>
<dbReference type="GO" id="GO:0005634">
    <property type="term" value="C:nucleus"/>
    <property type="evidence" value="ECO:0007669"/>
    <property type="project" value="TreeGrafter"/>
</dbReference>
<dbReference type="GO" id="GO:0043565">
    <property type="term" value="F:sequence-specific DNA binding"/>
    <property type="evidence" value="ECO:0007669"/>
    <property type="project" value="TreeGrafter"/>
</dbReference>
<evidence type="ECO:0000259" key="6">
    <source>
        <dbReference type="PROSITE" id="PS50157"/>
    </source>
</evidence>
<evidence type="ECO:0000256" key="1">
    <source>
        <dbReference type="ARBA" id="ARBA00022723"/>
    </source>
</evidence>
<protein>
    <submittedName>
        <fullName evidence="7">Zinc finger protein</fullName>
    </submittedName>
</protein>
<evidence type="ECO:0000256" key="3">
    <source>
        <dbReference type="ARBA" id="ARBA00022771"/>
    </source>
</evidence>
<sequence length="337" mass="39593">MPNLRRVKYDCVRCYGFRTKTADDMITHFRIKHGIKPETFSAKKRKAFYDYFKLSDDEYTRDTDEEREDPDYYGEEMDTTILEGDLDPCNFSPSVEVTESTPDVINNIDRDILSTEIQIPEEGTYNLTSSIEVTDFINNATGNIDEVSTDLKIPDEGTGPYFCPYCGKGMGWYYPTLKRHLTVYNKSCEKMKFYTCQDCKTGYTLLKTLIQHQKQYHDICADMQKQKEKERLQMKKREMETNSLYDNHDPLPLSVEIPKQGSGPYYCPYCQKGVGYYYPALKRHFARYNKSCKKQRYYLCGCCKTGFISPYGLRYHEKKYNSRCAEIQKNRSQRCEL</sequence>
<dbReference type="PANTHER" id="PTHR24408:SF58">
    <property type="entry name" value="TRANSCRIPTION FACTOR (TFIIIA), PUTATIVE (AFU_ORTHOLOGUE AFUA_1G05150)-RELATED"/>
    <property type="match status" value="1"/>
</dbReference>
<keyword evidence="2" id="KW-0677">Repeat</keyword>
<organism evidence="7 8">
    <name type="scientific">Oopsacas minuta</name>
    <dbReference type="NCBI Taxonomy" id="111878"/>
    <lineage>
        <taxon>Eukaryota</taxon>
        <taxon>Metazoa</taxon>
        <taxon>Porifera</taxon>
        <taxon>Hexactinellida</taxon>
        <taxon>Hexasterophora</taxon>
        <taxon>Lyssacinosida</taxon>
        <taxon>Leucopsacidae</taxon>
        <taxon>Oopsacas</taxon>
    </lineage>
</organism>
<keyword evidence="3 5" id="KW-0863">Zinc-finger</keyword>
<gene>
    <name evidence="7" type="ORF">LOD99_15655</name>
</gene>